<sequence>MNSADEWLSDVCAFGGDSEPPPTPTIPADYLQKPRRQPLPDAYIVSSPPPFKHEPLSPLKRRRAVLLDIDLPNQKRLRSFKAPARAMSQSSRSPTRSSRRPRTARKELVSMAEPLAVENMVAAAEHTLFPTQDLNATPRPTRSKRAAPPSLPALNLYTRPAPVLTSSVSDNHVNEDTCDIEPGSTYGSTTSKRSRSPTLRMVDLRIASKPVVSKSATSSVDIPQDVRKLYKAIQGLARRARGVIPLGIEAEVEKDTHGDLDDLDYYVYETPNGKTHEQMKDEFKAMRGIRNETLICKTKHLHEPSWNELVHSQMLKQAVLGRPSFSYHNITTARVIKGLVPGNEYSELLKGKMIDFAVTLGPPFVPTAYATNRLAASLPKLQRTISPSDYSPLCYEPVVLRIETKSPDVDSENGEVQLCLWAMANFNRLPQLIQDPVAMTMPLLLVTDARWKLYFARDLVNEIHLIDAVDIGTTADIIGCYTILEALNVIFNWVEETFAPWFLDGLKPE</sequence>
<evidence type="ECO:0000256" key="1">
    <source>
        <dbReference type="SAM" id="MobiDB-lite"/>
    </source>
</evidence>
<dbReference type="EMBL" id="WJXW01000011">
    <property type="protein sequence ID" value="KAF9731991.1"/>
    <property type="molecule type" value="Genomic_DNA"/>
</dbReference>
<dbReference type="Pfam" id="PF20516">
    <property type="entry name" value="PDDEXK_12"/>
    <property type="match status" value="1"/>
</dbReference>
<evidence type="ECO:0000259" key="2">
    <source>
        <dbReference type="Pfam" id="PF20516"/>
    </source>
</evidence>
<keyword evidence="4" id="KW-1185">Reference proteome</keyword>
<name>A0A9P6GA65_9PLEO</name>
<dbReference type="OrthoDB" id="4161186at2759"/>
<feature type="region of interest" description="Disordered" evidence="1">
    <location>
        <begin position="167"/>
        <end position="196"/>
    </location>
</feature>
<comment type="caution">
    <text evidence="3">The sequence shown here is derived from an EMBL/GenBank/DDBJ whole genome shotgun (WGS) entry which is preliminary data.</text>
</comment>
<dbReference type="InterPro" id="IPR046797">
    <property type="entry name" value="PDDEXK_12"/>
</dbReference>
<feature type="domain" description="PD-(D/E)XK nuclease-like" evidence="2">
    <location>
        <begin position="259"/>
        <end position="498"/>
    </location>
</feature>
<gene>
    <name evidence="3" type="ORF">PMIN01_09920</name>
</gene>
<evidence type="ECO:0000313" key="4">
    <source>
        <dbReference type="Proteomes" id="UP000756921"/>
    </source>
</evidence>
<proteinExistence type="predicted"/>
<evidence type="ECO:0000313" key="3">
    <source>
        <dbReference type="EMBL" id="KAF9731991.1"/>
    </source>
</evidence>
<feature type="region of interest" description="Disordered" evidence="1">
    <location>
        <begin position="1"/>
        <end position="33"/>
    </location>
</feature>
<dbReference type="AlphaFoldDB" id="A0A9P6GA65"/>
<feature type="compositionally biased region" description="Polar residues" evidence="1">
    <location>
        <begin position="130"/>
        <end position="140"/>
    </location>
</feature>
<dbReference type="Proteomes" id="UP000756921">
    <property type="component" value="Unassembled WGS sequence"/>
</dbReference>
<protein>
    <recommendedName>
        <fullName evidence="2">PD-(D/E)XK nuclease-like domain-containing protein</fullName>
    </recommendedName>
</protein>
<feature type="region of interest" description="Disordered" evidence="1">
    <location>
        <begin position="130"/>
        <end position="154"/>
    </location>
</feature>
<reference evidence="3" key="1">
    <citation type="journal article" date="2020" name="Mol. Plant Microbe Interact.">
        <title>Genome Sequence of the Biocontrol Agent Coniothyrium minitans strain Conio (IMI 134523).</title>
        <authorList>
            <person name="Patel D."/>
            <person name="Shittu T.A."/>
            <person name="Baroncelli R."/>
            <person name="Muthumeenakshi S."/>
            <person name="Osborne T.H."/>
            <person name="Janganan T.K."/>
            <person name="Sreenivasaprasad S."/>
        </authorList>
    </citation>
    <scope>NUCLEOTIDE SEQUENCE</scope>
    <source>
        <strain evidence="3">Conio</strain>
    </source>
</reference>
<accession>A0A9P6GA65</accession>
<feature type="region of interest" description="Disordered" evidence="1">
    <location>
        <begin position="77"/>
        <end position="105"/>
    </location>
</feature>
<organism evidence="3 4">
    <name type="scientific">Paraphaeosphaeria minitans</name>
    <dbReference type="NCBI Taxonomy" id="565426"/>
    <lineage>
        <taxon>Eukaryota</taxon>
        <taxon>Fungi</taxon>
        <taxon>Dikarya</taxon>
        <taxon>Ascomycota</taxon>
        <taxon>Pezizomycotina</taxon>
        <taxon>Dothideomycetes</taxon>
        <taxon>Pleosporomycetidae</taxon>
        <taxon>Pleosporales</taxon>
        <taxon>Massarineae</taxon>
        <taxon>Didymosphaeriaceae</taxon>
        <taxon>Paraphaeosphaeria</taxon>
    </lineage>
</organism>